<feature type="transmembrane region" description="Helical" evidence="1">
    <location>
        <begin position="41"/>
        <end position="58"/>
    </location>
</feature>
<keyword evidence="3" id="KW-1185">Reference proteome</keyword>
<evidence type="ECO:0000313" key="2">
    <source>
        <dbReference type="EMBL" id="MBE7940743.1"/>
    </source>
</evidence>
<organism evidence="2 3">
    <name type="scientific">Ramlibacter aquaticus</name>
    <dbReference type="NCBI Taxonomy" id="2780094"/>
    <lineage>
        <taxon>Bacteria</taxon>
        <taxon>Pseudomonadati</taxon>
        <taxon>Pseudomonadota</taxon>
        <taxon>Betaproteobacteria</taxon>
        <taxon>Burkholderiales</taxon>
        <taxon>Comamonadaceae</taxon>
        <taxon>Ramlibacter</taxon>
    </lineage>
</organism>
<keyword evidence="1" id="KW-1133">Transmembrane helix</keyword>
<name>A0ABR9SEJ2_9BURK</name>
<accession>A0ABR9SEJ2</accession>
<comment type="caution">
    <text evidence="2">The sequence shown here is derived from an EMBL/GenBank/DDBJ whole genome shotgun (WGS) entry which is preliminary data.</text>
</comment>
<keyword evidence="1" id="KW-0812">Transmembrane</keyword>
<dbReference type="EMBL" id="JADDOJ010000030">
    <property type="protein sequence ID" value="MBE7940743.1"/>
    <property type="molecule type" value="Genomic_DNA"/>
</dbReference>
<proteinExistence type="predicted"/>
<sequence>MVVFSIAGIVGWRHGRREKKPAPKWLGLALMLYPYGVSGDVMLWVVGAALTAAMVLLWDR</sequence>
<evidence type="ECO:0000256" key="1">
    <source>
        <dbReference type="SAM" id="Phobius"/>
    </source>
</evidence>
<reference evidence="2 3" key="1">
    <citation type="submission" date="2020-10" db="EMBL/GenBank/DDBJ databases">
        <title>Draft genome of Ramlibacter aquaticus LMG 30558.</title>
        <authorList>
            <person name="Props R."/>
        </authorList>
    </citation>
    <scope>NUCLEOTIDE SEQUENCE [LARGE SCALE GENOMIC DNA]</scope>
    <source>
        <strain evidence="2 3">LMG 30558</strain>
    </source>
</reference>
<protein>
    <submittedName>
        <fullName evidence="2">Uncharacterized protein</fullName>
    </submittedName>
</protein>
<dbReference type="Proteomes" id="UP000715965">
    <property type="component" value="Unassembled WGS sequence"/>
</dbReference>
<gene>
    <name evidence="2" type="ORF">IM725_09195</name>
</gene>
<evidence type="ECO:0000313" key="3">
    <source>
        <dbReference type="Proteomes" id="UP000715965"/>
    </source>
</evidence>
<keyword evidence="1" id="KW-0472">Membrane</keyword>